<evidence type="ECO:0000313" key="1">
    <source>
        <dbReference type="EMBL" id="KIO05458.1"/>
    </source>
</evidence>
<reference evidence="1 2" key="1">
    <citation type="submission" date="2014-04" db="EMBL/GenBank/DDBJ databases">
        <authorList>
            <consortium name="DOE Joint Genome Institute"/>
            <person name="Kuo A."/>
            <person name="Kohler A."/>
            <person name="Costa M.D."/>
            <person name="Nagy L.G."/>
            <person name="Floudas D."/>
            <person name="Copeland A."/>
            <person name="Barry K.W."/>
            <person name="Cichocki N."/>
            <person name="Veneault-Fourrey C."/>
            <person name="LaButti K."/>
            <person name="Lindquist E.A."/>
            <person name="Lipzen A."/>
            <person name="Lundell T."/>
            <person name="Morin E."/>
            <person name="Murat C."/>
            <person name="Sun H."/>
            <person name="Tunlid A."/>
            <person name="Henrissat B."/>
            <person name="Grigoriev I.V."/>
            <person name="Hibbett D.S."/>
            <person name="Martin F."/>
            <person name="Nordberg H.P."/>
            <person name="Cantor M.N."/>
            <person name="Hua S.X."/>
        </authorList>
    </citation>
    <scope>NUCLEOTIDE SEQUENCE [LARGE SCALE GENOMIC DNA]</scope>
    <source>
        <strain evidence="1 2">Marx 270</strain>
    </source>
</reference>
<sequence>LSVRSVYRVWVFVMGGPSGPRLLTVRVEPPRSVAINNERPFFGGAPKVKRESIVVEGRVYDVFFDENQRAQDPDEACYVFMCMQTPQRAIDIHIEDNIHDIIEVYTEYVFYMLTCIHPC</sequence>
<name>A0A0C3J8U8_PISTI</name>
<accession>A0A0C3J8U8</accession>
<dbReference type="InParanoid" id="A0A0C3J8U8"/>
<dbReference type="HOGENOM" id="CLU_1960464_0_0_1"/>
<dbReference type="AlphaFoldDB" id="A0A0C3J8U8"/>
<organism evidence="1 2">
    <name type="scientific">Pisolithus tinctorius Marx 270</name>
    <dbReference type="NCBI Taxonomy" id="870435"/>
    <lineage>
        <taxon>Eukaryota</taxon>
        <taxon>Fungi</taxon>
        <taxon>Dikarya</taxon>
        <taxon>Basidiomycota</taxon>
        <taxon>Agaricomycotina</taxon>
        <taxon>Agaricomycetes</taxon>
        <taxon>Agaricomycetidae</taxon>
        <taxon>Boletales</taxon>
        <taxon>Sclerodermatineae</taxon>
        <taxon>Pisolithaceae</taxon>
        <taxon>Pisolithus</taxon>
    </lineage>
</organism>
<protein>
    <submittedName>
        <fullName evidence="1">Uncharacterized protein</fullName>
    </submittedName>
</protein>
<evidence type="ECO:0000313" key="2">
    <source>
        <dbReference type="Proteomes" id="UP000054217"/>
    </source>
</evidence>
<keyword evidence="2" id="KW-1185">Reference proteome</keyword>
<dbReference type="Proteomes" id="UP000054217">
    <property type="component" value="Unassembled WGS sequence"/>
</dbReference>
<gene>
    <name evidence="1" type="ORF">M404DRAFT_1000022</name>
</gene>
<dbReference type="EMBL" id="KN831967">
    <property type="protein sequence ID" value="KIO05458.1"/>
    <property type="molecule type" value="Genomic_DNA"/>
</dbReference>
<proteinExistence type="predicted"/>
<reference evidence="2" key="2">
    <citation type="submission" date="2015-01" db="EMBL/GenBank/DDBJ databases">
        <title>Evolutionary Origins and Diversification of the Mycorrhizal Mutualists.</title>
        <authorList>
            <consortium name="DOE Joint Genome Institute"/>
            <consortium name="Mycorrhizal Genomics Consortium"/>
            <person name="Kohler A."/>
            <person name="Kuo A."/>
            <person name="Nagy L.G."/>
            <person name="Floudas D."/>
            <person name="Copeland A."/>
            <person name="Barry K.W."/>
            <person name="Cichocki N."/>
            <person name="Veneault-Fourrey C."/>
            <person name="LaButti K."/>
            <person name="Lindquist E.A."/>
            <person name="Lipzen A."/>
            <person name="Lundell T."/>
            <person name="Morin E."/>
            <person name="Murat C."/>
            <person name="Riley R."/>
            <person name="Ohm R."/>
            <person name="Sun H."/>
            <person name="Tunlid A."/>
            <person name="Henrissat B."/>
            <person name="Grigoriev I.V."/>
            <person name="Hibbett D.S."/>
            <person name="Martin F."/>
        </authorList>
    </citation>
    <scope>NUCLEOTIDE SEQUENCE [LARGE SCALE GENOMIC DNA]</scope>
    <source>
        <strain evidence="2">Marx 270</strain>
    </source>
</reference>
<feature type="non-terminal residue" evidence="1">
    <location>
        <position position="1"/>
    </location>
</feature>